<feature type="domain" description="HTH arsR-type" evidence="1">
    <location>
        <begin position="239"/>
        <end position="315"/>
    </location>
</feature>
<dbReference type="EMBL" id="SLWS01000012">
    <property type="protein sequence ID" value="TCO52350.1"/>
    <property type="molecule type" value="Genomic_DNA"/>
</dbReference>
<dbReference type="OrthoDB" id="3808065at2"/>
<reference evidence="2 3" key="1">
    <citation type="submission" date="2019-03" db="EMBL/GenBank/DDBJ databases">
        <title>Genomic Encyclopedia of Type Strains, Phase IV (KMG-IV): sequencing the most valuable type-strain genomes for metagenomic binning, comparative biology and taxonomic classification.</title>
        <authorList>
            <person name="Goeker M."/>
        </authorList>
    </citation>
    <scope>NUCLEOTIDE SEQUENCE [LARGE SCALE GENOMIC DNA]</scope>
    <source>
        <strain evidence="2 3">DSM 45934</strain>
    </source>
</reference>
<name>A0A4V2S5J2_9PSEU</name>
<dbReference type="CDD" id="cd00090">
    <property type="entry name" value="HTH_ARSR"/>
    <property type="match status" value="1"/>
</dbReference>
<sequence length="315" mass="33973">MGLVIHFTGEDLAKTTFATAPDPFWEILLSLHALQDRSGPPAIRTWRTDVTVDQTVRRLLAVAPNKGYSPDFLTPAEGAEGFAAGLDALRRTPAARRHSEVARLTGTRRMPAWLRRVVADPPAFEEFTTAWAGYHRTAICPQWIKIEAGFRRDRAQRARHIVDNGIEGALTTISPWMRWSDMTLEVAGEHVTGNLHLSGRGLRLIPSYFCTGAPTLLADPTLPPVLVYPVAHNDEHPQGGLSALLGATRARILMAAAQGCTTTELGTVAECSPASASYHASVLRAAGLILTWRNGGAVQHSLTPLGENLLAGAAT</sequence>
<dbReference type="InterPro" id="IPR036390">
    <property type="entry name" value="WH_DNA-bd_sf"/>
</dbReference>
<dbReference type="RefSeq" id="WP_132124293.1">
    <property type="nucleotide sequence ID" value="NZ_SLWS01000012.1"/>
</dbReference>
<dbReference type="InterPro" id="IPR045981">
    <property type="entry name" value="DUF5937"/>
</dbReference>
<dbReference type="InterPro" id="IPR036388">
    <property type="entry name" value="WH-like_DNA-bd_sf"/>
</dbReference>
<proteinExistence type="predicted"/>
<dbReference type="SUPFAM" id="SSF46785">
    <property type="entry name" value="Winged helix' DNA-binding domain"/>
    <property type="match status" value="1"/>
</dbReference>
<dbReference type="GO" id="GO:0003700">
    <property type="term" value="F:DNA-binding transcription factor activity"/>
    <property type="evidence" value="ECO:0007669"/>
    <property type="project" value="InterPro"/>
</dbReference>
<dbReference type="AlphaFoldDB" id="A0A4V2S5J2"/>
<dbReference type="SMART" id="SM00418">
    <property type="entry name" value="HTH_ARSR"/>
    <property type="match status" value="1"/>
</dbReference>
<evidence type="ECO:0000259" key="1">
    <source>
        <dbReference type="SMART" id="SM00418"/>
    </source>
</evidence>
<protein>
    <recommendedName>
        <fullName evidence="1">HTH arsR-type domain-containing protein</fullName>
    </recommendedName>
</protein>
<comment type="caution">
    <text evidence="2">The sequence shown here is derived from an EMBL/GenBank/DDBJ whole genome shotgun (WGS) entry which is preliminary data.</text>
</comment>
<dbReference type="InterPro" id="IPR011991">
    <property type="entry name" value="ArsR-like_HTH"/>
</dbReference>
<evidence type="ECO:0000313" key="3">
    <source>
        <dbReference type="Proteomes" id="UP000295680"/>
    </source>
</evidence>
<dbReference type="Gene3D" id="1.10.10.10">
    <property type="entry name" value="Winged helix-like DNA-binding domain superfamily/Winged helix DNA-binding domain"/>
    <property type="match status" value="1"/>
</dbReference>
<keyword evidence="3" id="KW-1185">Reference proteome</keyword>
<dbReference type="InterPro" id="IPR001845">
    <property type="entry name" value="HTH_ArsR_DNA-bd_dom"/>
</dbReference>
<gene>
    <name evidence="2" type="ORF">EV192_11281</name>
</gene>
<dbReference type="Pfam" id="PF19361">
    <property type="entry name" value="DUF5937"/>
    <property type="match status" value="1"/>
</dbReference>
<evidence type="ECO:0000313" key="2">
    <source>
        <dbReference type="EMBL" id="TCO52350.1"/>
    </source>
</evidence>
<organism evidence="2 3">
    <name type="scientific">Actinocrispum wychmicini</name>
    <dbReference type="NCBI Taxonomy" id="1213861"/>
    <lineage>
        <taxon>Bacteria</taxon>
        <taxon>Bacillati</taxon>
        <taxon>Actinomycetota</taxon>
        <taxon>Actinomycetes</taxon>
        <taxon>Pseudonocardiales</taxon>
        <taxon>Pseudonocardiaceae</taxon>
        <taxon>Actinocrispum</taxon>
    </lineage>
</organism>
<accession>A0A4V2S5J2</accession>
<dbReference type="Proteomes" id="UP000295680">
    <property type="component" value="Unassembled WGS sequence"/>
</dbReference>